<evidence type="ECO:0000313" key="4">
    <source>
        <dbReference type="Proteomes" id="UP001174909"/>
    </source>
</evidence>
<protein>
    <submittedName>
        <fullName evidence="3">dTTP/UTP pyrophosphatase</fullName>
    </submittedName>
</protein>
<dbReference type="InterPro" id="IPR029001">
    <property type="entry name" value="ITPase-like_fam"/>
</dbReference>
<dbReference type="Pfam" id="PF02545">
    <property type="entry name" value="Maf"/>
    <property type="match status" value="1"/>
</dbReference>
<accession>A0AA35W3N6</accession>
<comment type="cofactor">
    <cofactor evidence="1">
        <name>a divalent metal cation</name>
        <dbReference type="ChEBI" id="CHEBI:60240"/>
    </cofactor>
</comment>
<dbReference type="Proteomes" id="UP001174909">
    <property type="component" value="Unassembled WGS sequence"/>
</dbReference>
<keyword evidence="2" id="KW-0378">Hydrolase</keyword>
<dbReference type="HAMAP" id="MF_00528">
    <property type="entry name" value="Maf"/>
    <property type="match status" value="1"/>
</dbReference>
<dbReference type="EMBL" id="CASHTH010000263">
    <property type="protein sequence ID" value="CAI7996076.1"/>
    <property type="molecule type" value="Genomic_DNA"/>
</dbReference>
<dbReference type="SUPFAM" id="SSF52972">
    <property type="entry name" value="ITPase-like"/>
    <property type="match status" value="1"/>
</dbReference>
<sequence>MLGPLKTLLGTRPVVLASASPRRRQILQDVNFPVEIIPSHFEETLDKAAFPQPWRYVEETALGKAKEVAGRLGDRQDWAVVIGADTVVVLDNKILEKPGSDARAREMLTSLSGRQHTVFTGLALVWKGGERVSHEATLVSFAPLTPQVIDSYLSSGEPLDKAGAYGIQGEGGTLVARIEGDYFNVVGLPLHRLCCELSAVLPTILNSSS</sequence>
<dbReference type="PANTHER" id="PTHR43213">
    <property type="entry name" value="BIFUNCTIONAL DTTP/UTP PYROPHOSPHATASE/METHYLTRANSFERASE PROTEIN-RELATED"/>
    <property type="match status" value="1"/>
</dbReference>
<dbReference type="PIRSF" id="PIRSF006305">
    <property type="entry name" value="Maf"/>
    <property type="match status" value="1"/>
</dbReference>
<evidence type="ECO:0000256" key="2">
    <source>
        <dbReference type="ARBA" id="ARBA00022801"/>
    </source>
</evidence>
<evidence type="ECO:0000256" key="1">
    <source>
        <dbReference type="ARBA" id="ARBA00001968"/>
    </source>
</evidence>
<dbReference type="CDD" id="cd00555">
    <property type="entry name" value="Maf"/>
    <property type="match status" value="1"/>
</dbReference>
<organism evidence="3 4">
    <name type="scientific">Geodia barretti</name>
    <name type="common">Barrett's horny sponge</name>
    <dbReference type="NCBI Taxonomy" id="519541"/>
    <lineage>
        <taxon>Eukaryota</taxon>
        <taxon>Metazoa</taxon>
        <taxon>Porifera</taxon>
        <taxon>Demospongiae</taxon>
        <taxon>Heteroscleromorpha</taxon>
        <taxon>Tetractinellida</taxon>
        <taxon>Astrophorina</taxon>
        <taxon>Geodiidae</taxon>
        <taxon>Geodia</taxon>
    </lineage>
</organism>
<dbReference type="PANTHER" id="PTHR43213:SF5">
    <property type="entry name" value="BIFUNCTIONAL DTTP_UTP PYROPHOSPHATASE_METHYLTRANSFERASE PROTEIN-RELATED"/>
    <property type="match status" value="1"/>
</dbReference>
<name>A0AA35W3N6_GEOBA</name>
<dbReference type="AlphaFoldDB" id="A0AA35W3N6"/>
<reference evidence="3" key="1">
    <citation type="submission" date="2023-03" db="EMBL/GenBank/DDBJ databases">
        <authorList>
            <person name="Steffen K."/>
            <person name="Cardenas P."/>
        </authorList>
    </citation>
    <scope>NUCLEOTIDE SEQUENCE</scope>
</reference>
<dbReference type="GO" id="GO:0047429">
    <property type="term" value="F:nucleoside triphosphate diphosphatase activity"/>
    <property type="evidence" value="ECO:0007669"/>
    <property type="project" value="InterPro"/>
</dbReference>
<dbReference type="NCBIfam" id="TIGR00172">
    <property type="entry name" value="maf"/>
    <property type="match status" value="1"/>
</dbReference>
<dbReference type="Gene3D" id="3.90.950.10">
    <property type="match status" value="1"/>
</dbReference>
<comment type="caution">
    <text evidence="3">The sequence shown here is derived from an EMBL/GenBank/DDBJ whole genome shotgun (WGS) entry which is preliminary data.</text>
</comment>
<gene>
    <name evidence="3" type="ORF">GBAR_LOCUS1810</name>
</gene>
<proteinExistence type="inferred from homology"/>
<dbReference type="InterPro" id="IPR003697">
    <property type="entry name" value="Maf-like"/>
</dbReference>
<keyword evidence="4" id="KW-1185">Reference proteome</keyword>
<evidence type="ECO:0000313" key="3">
    <source>
        <dbReference type="EMBL" id="CAI7996076.1"/>
    </source>
</evidence>